<dbReference type="Proteomes" id="UP001244787">
    <property type="component" value="Unassembled WGS sequence"/>
</dbReference>
<evidence type="ECO:0000313" key="1">
    <source>
        <dbReference type="EMBL" id="MDN3724949.1"/>
    </source>
</evidence>
<dbReference type="EMBL" id="JAUGQQ010000007">
    <property type="protein sequence ID" value="MDN3724949.1"/>
    <property type="molecule type" value="Genomic_DNA"/>
</dbReference>
<evidence type="ECO:0000313" key="2">
    <source>
        <dbReference type="Proteomes" id="UP001244787"/>
    </source>
</evidence>
<proteinExistence type="predicted"/>
<accession>A0ABT8DJG1</accession>
<dbReference type="SUPFAM" id="SSF51182">
    <property type="entry name" value="RmlC-like cupins"/>
    <property type="match status" value="1"/>
</dbReference>
<dbReference type="InterPro" id="IPR014710">
    <property type="entry name" value="RmlC-like_jellyroll"/>
</dbReference>
<comment type="caution">
    <text evidence="1">The sequence shown here is derived from an EMBL/GenBank/DDBJ whole genome shotgun (WGS) entry which is preliminary data.</text>
</comment>
<name>A0ABT8DJG1_9FLAO</name>
<sequence length="192" mass="21434">MKTTILSPAQFLTSKWSGGSSTQLYIYPADATYAERNFEIRISTAKVEVETSTFTALPGVHRKLMILEGEINITHEGQYSKNLKPFEVDTFSGDWKTTAVGTCIDFNVMTTGSQQSELYHIAMEAGNNYVLKPKETCKTLFLFPTSGTMQLQLMNENYILKTGNLLIIEDLSVYSIYINNAEALGVVIAEVY</sequence>
<dbReference type="InterPro" id="IPR011051">
    <property type="entry name" value="RmlC_Cupin_sf"/>
</dbReference>
<dbReference type="PANTHER" id="PTHR37943">
    <property type="entry name" value="PROTEIN VES"/>
    <property type="match status" value="1"/>
</dbReference>
<dbReference type="Gene3D" id="2.60.120.10">
    <property type="entry name" value="Jelly Rolls"/>
    <property type="match status" value="1"/>
</dbReference>
<dbReference type="RefSeq" id="WP_290255039.1">
    <property type="nucleotide sequence ID" value="NZ_JAUGQQ010000007.1"/>
</dbReference>
<keyword evidence="2" id="KW-1185">Reference proteome</keyword>
<dbReference type="PANTHER" id="PTHR37943:SF1">
    <property type="entry name" value="PROTEIN VES"/>
    <property type="match status" value="1"/>
</dbReference>
<reference evidence="1 2" key="1">
    <citation type="submission" date="2023-06" db="EMBL/GenBank/DDBJ databases">
        <authorList>
            <person name="Ye Y.-Q."/>
            <person name="Du Z.-J."/>
        </authorList>
    </citation>
    <scope>NUCLEOTIDE SEQUENCE [LARGE SCALE GENOMIC DNA]</scope>
    <source>
        <strain evidence="1 2">SDUM287046</strain>
    </source>
</reference>
<organism evidence="1 2">
    <name type="scientific">Aequorivita aurantiaca</name>
    <dbReference type="NCBI Taxonomy" id="3053356"/>
    <lineage>
        <taxon>Bacteria</taxon>
        <taxon>Pseudomonadati</taxon>
        <taxon>Bacteroidota</taxon>
        <taxon>Flavobacteriia</taxon>
        <taxon>Flavobacteriales</taxon>
        <taxon>Flavobacteriaceae</taxon>
        <taxon>Aequorivita</taxon>
    </lineage>
</organism>
<gene>
    <name evidence="1" type="ORF">QRD02_11185</name>
</gene>
<dbReference type="Pfam" id="PF05962">
    <property type="entry name" value="HutD"/>
    <property type="match status" value="1"/>
</dbReference>
<dbReference type="InterPro" id="IPR010282">
    <property type="entry name" value="Uncharacterised_HutD/Ves"/>
</dbReference>
<protein>
    <submittedName>
        <fullName evidence="1">HutD family protein</fullName>
    </submittedName>
</protein>